<organism evidence="2 3">
    <name type="scientific">Coilia grayii</name>
    <name type="common">Gray's grenadier anchovy</name>
    <dbReference type="NCBI Taxonomy" id="363190"/>
    <lineage>
        <taxon>Eukaryota</taxon>
        <taxon>Metazoa</taxon>
        <taxon>Chordata</taxon>
        <taxon>Craniata</taxon>
        <taxon>Vertebrata</taxon>
        <taxon>Euteleostomi</taxon>
        <taxon>Actinopterygii</taxon>
        <taxon>Neopterygii</taxon>
        <taxon>Teleostei</taxon>
        <taxon>Clupei</taxon>
        <taxon>Clupeiformes</taxon>
        <taxon>Clupeoidei</taxon>
        <taxon>Engraulidae</taxon>
        <taxon>Coilinae</taxon>
        <taxon>Coilia</taxon>
    </lineage>
</organism>
<keyword evidence="1" id="KW-1133">Transmembrane helix</keyword>
<reference evidence="2 3" key="1">
    <citation type="submission" date="2024-09" db="EMBL/GenBank/DDBJ databases">
        <title>A chromosome-level genome assembly of Gray's grenadier anchovy, Coilia grayii.</title>
        <authorList>
            <person name="Fu Z."/>
        </authorList>
    </citation>
    <scope>NUCLEOTIDE SEQUENCE [LARGE SCALE GENOMIC DNA]</scope>
    <source>
        <strain evidence="2">G4</strain>
        <tissue evidence="2">Muscle</tissue>
    </source>
</reference>
<name>A0ABD1JXF1_9TELE</name>
<evidence type="ECO:0000313" key="2">
    <source>
        <dbReference type="EMBL" id="KAL2091557.1"/>
    </source>
</evidence>
<protein>
    <submittedName>
        <fullName evidence="2">Uncharacterized protein</fullName>
    </submittedName>
</protein>
<sequence length="178" mass="19653">MSEFIILALIILLVLSLVATIVFFVVYSGVFSDIVIRTGSPPIKKVTIAYKLQQGPYKECGAHFTDACSIGPKQPCIGVYYDDPKEMPEDKCRYIVGSILSEGDEKPDEDLLEGYKKFGFNVISFPEVDHAVTSAFPNKTPVSCMVGAKRVYPKLAEYIALISGRYSVVTKFHLALSN</sequence>
<dbReference type="AlphaFoldDB" id="A0ABD1JXF1"/>
<evidence type="ECO:0000256" key="1">
    <source>
        <dbReference type="SAM" id="Phobius"/>
    </source>
</evidence>
<evidence type="ECO:0000313" key="3">
    <source>
        <dbReference type="Proteomes" id="UP001591681"/>
    </source>
</evidence>
<keyword evidence="1" id="KW-0812">Transmembrane</keyword>
<dbReference type="Proteomes" id="UP001591681">
    <property type="component" value="Unassembled WGS sequence"/>
</dbReference>
<dbReference type="PANTHER" id="PTHR15949:SF3">
    <property type="entry name" value="TESTIS-EXPRESSED PROTEIN 264"/>
    <property type="match status" value="1"/>
</dbReference>
<dbReference type="InterPro" id="IPR011256">
    <property type="entry name" value="Reg_factor_effector_dom_sf"/>
</dbReference>
<dbReference type="EMBL" id="JBHFQA010000011">
    <property type="protein sequence ID" value="KAL2091557.1"/>
    <property type="molecule type" value="Genomic_DNA"/>
</dbReference>
<dbReference type="PANTHER" id="PTHR15949">
    <property type="entry name" value="TESTIS-EXPRESSED PROTEIN 264"/>
    <property type="match status" value="1"/>
</dbReference>
<feature type="transmembrane region" description="Helical" evidence="1">
    <location>
        <begin position="6"/>
        <end position="27"/>
    </location>
</feature>
<keyword evidence="3" id="KW-1185">Reference proteome</keyword>
<proteinExistence type="predicted"/>
<gene>
    <name evidence="2" type="ORF">ACEWY4_013820</name>
</gene>
<dbReference type="SUPFAM" id="SSF55136">
    <property type="entry name" value="Probable bacterial effector-binding domain"/>
    <property type="match status" value="1"/>
</dbReference>
<comment type="caution">
    <text evidence="2">The sequence shown here is derived from an EMBL/GenBank/DDBJ whole genome shotgun (WGS) entry which is preliminary data.</text>
</comment>
<keyword evidence="1" id="KW-0472">Membrane</keyword>
<dbReference type="Gene3D" id="3.20.80.10">
    <property type="entry name" value="Regulatory factor, effector binding domain"/>
    <property type="match status" value="1"/>
</dbReference>
<accession>A0ABD1JXF1</accession>